<evidence type="ECO:0000256" key="1">
    <source>
        <dbReference type="ARBA" id="ARBA00006678"/>
    </source>
</evidence>
<evidence type="ECO:0000256" key="6">
    <source>
        <dbReference type="ARBA" id="ARBA00022695"/>
    </source>
</evidence>
<dbReference type="FunFam" id="3.30.230.70:FF:000003">
    <property type="entry name" value="Ribonuclease PH"/>
    <property type="match status" value="1"/>
</dbReference>
<dbReference type="InterPro" id="IPR036345">
    <property type="entry name" value="ExoRNase_PH_dom2_sf"/>
</dbReference>
<evidence type="ECO:0000256" key="3">
    <source>
        <dbReference type="ARBA" id="ARBA00022555"/>
    </source>
</evidence>
<evidence type="ECO:0000259" key="9">
    <source>
        <dbReference type="Pfam" id="PF01138"/>
    </source>
</evidence>
<keyword evidence="6 8" id="KW-0548">Nucleotidyltransferase</keyword>
<gene>
    <name evidence="8" type="primary">rph</name>
    <name evidence="11" type="ORF">Q428_11300</name>
</gene>
<evidence type="ECO:0000256" key="2">
    <source>
        <dbReference type="ARBA" id="ARBA00022552"/>
    </source>
</evidence>
<evidence type="ECO:0000259" key="10">
    <source>
        <dbReference type="Pfam" id="PF03725"/>
    </source>
</evidence>
<evidence type="ECO:0000313" key="12">
    <source>
        <dbReference type="Proteomes" id="UP000019681"/>
    </source>
</evidence>
<dbReference type="PROSITE" id="PS01277">
    <property type="entry name" value="RIBONUCLEASE_PH"/>
    <property type="match status" value="1"/>
</dbReference>
<dbReference type="STRING" id="1403537.Q428_11300"/>
<dbReference type="InterPro" id="IPR027408">
    <property type="entry name" value="PNPase/RNase_PH_dom_sf"/>
</dbReference>
<keyword evidence="12" id="KW-1185">Reference proteome</keyword>
<feature type="binding site" evidence="8">
    <location>
        <begin position="125"/>
        <end position="127"/>
    </location>
    <ligand>
        <name>phosphate</name>
        <dbReference type="ChEBI" id="CHEBI:43474"/>
        <note>substrate</note>
    </ligand>
</feature>
<dbReference type="EMBL" id="AZQP01000037">
    <property type="protein sequence ID" value="EYE87830.1"/>
    <property type="molecule type" value="Genomic_DNA"/>
</dbReference>
<keyword evidence="5 8" id="KW-0819">tRNA processing</keyword>
<dbReference type="AlphaFoldDB" id="A0A017RV90"/>
<feature type="domain" description="Exoribonuclease phosphorolytic" evidence="10">
    <location>
        <begin position="158"/>
        <end position="225"/>
    </location>
</feature>
<evidence type="ECO:0000256" key="4">
    <source>
        <dbReference type="ARBA" id="ARBA00022679"/>
    </source>
</evidence>
<comment type="function">
    <text evidence="8">Phosphorolytic 3'-5' exoribonuclease that plays an important role in tRNA 3'-end maturation. Removes nucleotide residues following the 3'-CCA terminus of tRNAs; can also add nucleotides to the ends of RNA molecules by using nucleoside diphosphates as substrates, but this may not be physiologically important. Probably plays a role in initiation of 16S rRNA degradation (leading to ribosome degradation) during starvation.</text>
</comment>
<comment type="similarity">
    <text evidence="1 8">Belongs to the RNase PH family.</text>
</comment>
<dbReference type="GO" id="GO:0016075">
    <property type="term" value="P:rRNA catabolic process"/>
    <property type="evidence" value="ECO:0007669"/>
    <property type="project" value="UniProtKB-UniRule"/>
</dbReference>
<comment type="subunit">
    <text evidence="8">Homohexameric ring arranged as a trimer of dimers.</text>
</comment>
<feature type="binding site" evidence="8">
    <location>
        <position position="87"/>
    </location>
    <ligand>
        <name>phosphate</name>
        <dbReference type="ChEBI" id="CHEBI:43474"/>
        <note>substrate</note>
    </ligand>
</feature>
<dbReference type="NCBIfam" id="TIGR01966">
    <property type="entry name" value="RNasePH"/>
    <property type="match status" value="1"/>
</dbReference>
<dbReference type="InterPro" id="IPR050080">
    <property type="entry name" value="RNase_PH"/>
</dbReference>
<evidence type="ECO:0000256" key="8">
    <source>
        <dbReference type="HAMAP-Rule" id="MF_00564"/>
    </source>
</evidence>
<evidence type="ECO:0000313" key="11">
    <source>
        <dbReference type="EMBL" id="EYE87830.1"/>
    </source>
</evidence>
<dbReference type="InterPro" id="IPR020568">
    <property type="entry name" value="Ribosomal_Su5_D2-typ_SF"/>
</dbReference>
<sequence>MTRIDGRENGELRNIKITRNYIKHPEGSVLVEFGDTKVICTASIEDKVPPFLKGLGEGWITCEYGMIPCSTITRKPRDASKGKVDGRTMEIQRLIGRALRSVVDLTKIGERTIWIDCDVIQADGGTRTASITGAFVALVDAINKLNEQEKFQIYPIKNYIAAISVGILNEEVIIDLCYEEDSNAQVDMNVVMTDAGEFVEIQGTGEENPFTKTQMAKMMELAEEGINKLISIQKEVLGDDCLLIGTGGNLTNE</sequence>
<dbReference type="CDD" id="cd11362">
    <property type="entry name" value="RNase_PH_bact"/>
    <property type="match status" value="1"/>
</dbReference>
<dbReference type="InterPro" id="IPR015847">
    <property type="entry name" value="ExoRNase_PH_dom2"/>
</dbReference>
<comment type="catalytic activity">
    <reaction evidence="8">
        <text>tRNA(n+1) + phosphate = tRNA(n) + a ribonucleoside 5'-diphosphate</text>
        <dbReference type="Rhea" id="RHEA:10628"/>
        <dbReference type="Rhea" id="RHEA-COMP:17343"/>
        <dbReference type="Rhea" id="RHEA-COMP:17344"/>
        <dbReference type="ChEBI" id="CHEBI:43474"/>
        <dbReference type="ChEBI" id="CHEBI:57930"/>
        <dbReference type="ChEBI" id="CHEBI:173114"/>
        <dbReference type="EC" id="2.7.7.56"/>
    </reaction>
</comment>
<evidence type="ECO:0000256" key="5">
    <source>
        <dbReference type="ARBA" id="ARBA00022694"/>
    </source>
</evidence>
<proteinExistence type="inferred from homology"/>
<name>A0A017RV90_9CLOT</name>
<keyword evidence="7" id="KW-0694">RNA-binding</keyword>
<dbReference type="OrthoDB" id="9807456at2"/>
<dbReference type="PANTHER" id="PTHR11953">
    <property type="entry name" value="EXOSOME COMPLEX COMPONENT"/>
    <property type="match status" value="1"/>
</dbReference>
<dbReference type="RefSeq" id="WP_035380805.1">
    <property type="nucleotide sequence ID" value="NZ_AZQP01000037.1"/>
</dbReference>
<accession>A0A017RV90</accession>
<comment type="caution">
    <text evidence="11">The sequence shown here is derived from an EMBL/GenBank/DDBJ whole genome shotgun (WGS) entry which is preliminary data.</text>
</comment>
<reference evidence="11 12" key="1">
    <citation type="journal article" date="2014" name="Genome Announc.">
        <title>Draft Genome Sequence of Fervidicella metallireducens Strain AeBT, an Iron-Reducing Thermoanaerobe from the Great Artesian Basin.</title>
        <authorList>
            <person name="Patel B.K."/>
        </authorList>
    </citation>
    <scope>NUCLEOTIDE SEQUENCE [LARGE SCALE GENOMIC DNA]</scope>
    <source>
        <strain evidence="11 12">AeB</strain>
    </source>
</reference>
<dbReference type="GO" id="GO:0009022">
    <property type="term" value="F:tRNA nucleotidyltransferase activity"/>
    <property type="evidence" value="ECO:0007669"/>
    <property type="project" value="UniProtKB-UniRule"/>
</dbReference>
<dbReference type="GO" id="GO:0000049">
    <property type="term" value="F:tRNA binding"/>
    <property type="evidence" value="ECO:0007669"/>
    <property type="project" value="UniProtKB-UniRule"/>
</dbReference>
<dbReference type="HAMAP" id="MF_00564">
    <property type="entry name" value="RNase_PH"/>
    <property type="match status" value="1"/>
</dbReference>
<dbReference type="PANTHER" id="PTHR11953:SF0">
    <property type="entry name" value="EXOSOME COMPLEX COMPONENT RRP41"/>
    <property type="match status" value="1"/>
</dbReference>
<evidence type="ECO:0000256" key="7">
    <source>
        <dbReference type="ARBA" id="ARBA00022884"/>
    </source>
</evidence>
<dbReference type="EC" id="2.7.7.56" evidence="8"/>
<dbReference type="Proteomes" id="UP000019681">
    <property type="component" value="Unassembled WGS sequence"/>
</dbReference>
<organism evidence="11 12">
    <name type="scientific">Fervidicella metallireducens AeB</name>
    <dbReference type="NCBI Taxonomy" id="1403537"/>
    <lineage>
        <taxon>Bacteria</taxon>
        <taxon>Bacillati</taxon>
        <taxon>Bacillota</taxon>
        <taxon>Clostridia</taxon>
        <taxon>Eubacteriales</taxon>
        <taxon>Clostridiaceae</taxon>
        <taxon>Fervidicella</taxon>
    </lineage>
</organism>
<dbReference type="Pfam" id="PF01138">
    <property type="entry name" value="RNase_PH"/>
    <property type="match status" value="1"/>
</dbReference>
<dbReference type="GO" id="GO:0000175">
    <property type="term" value="F:3'-5'-RNA exonuclease activity"/>
    <property type="evidence" value="ECO:0007669"/>
    <property type="project" value="UniProtKB-UniRule"/>
</dbReference>
<dbReference type="InterPro" id="IPR002381">
    <property type="entry name" value="RNase_PH_bac-type"/>
</dbReference>
<feature type="domain" description="Exoribonuclease phosphorolytic" evidence="9">
    <location>
        <begin position="11"/>
        <end position="141"/>
    </location>
</feature>
<protein>
    <recommendedName>
        <fullName evidence="8">Ribonuclease PH</fullName>
        <shortName evidence="8">RNase PH</shortName>
        <ecNumber evidence="8">2.7.7.56</ecNumber>
    </recommendedName>
    <alternativeName>
        <fullName evidence="8">tRNA nucleotidyltransferase</fullName>
    </alternativeName>
</protein>
<keyword evidence="3 8" id="KW-0820">tRNA-binding</keyword>
<dbReference type="Pfam" id="PF03725">
    <property type="entry name" value="RNase_PH_C"/>
    <property type="match status" value="1"/>
</dbReference>
<dbReference type="InterPro" id="IPR001247">
    <property type="entry name" value="ExoRNase_PH_dom1"/>
</dbReference>
<keyword evidence="4 8" id="KW-0808">Transferase</keyword>
<dbReference type="GO" id="GO:0008033">
    <property type="term" value="P:tRNA processing"/>
    <property type="evidence" value="ECO:0007669"/>
    <property type="project" value="UniProtKB-UniRule"/>
</dbReference>
<dbReference type="InterPro" id="IPR018336">
    <property type="entry name" value="RNase_PH_CS"/>
</dbReference>
<dbReference type="GO" id="GO:0031125">
    <property type="term" value="P:rRNA 3'-end processing"/>
    <property type="evidence" value="ECO:0007669"/>
    <property type="project" value="UniProtKB-ARBA"/>
</dbReference>
<dbReference type="Gene3D" id="3.30.230.70">
    <property type="entry name" value="GHMP Kinase, N-terminal domain"/>
    <property type="match status" value="1"/>
</dbReference>
<keyword evidence="2 8" id="KW-0698">rRNA processing</keyword>
<dbReference type="SUPFAM" id="SSF55666">
    <property type="entry name" value="Ribonuclease PH domain 2-like"/>
    <property type="match status" value="1"/>
</dbReference>
<dbReference type="SUPFAM" id="SSF54211">
    <property type="entry name" value="Ribosomal protein S5 domain 2-like"/>
    <property type="match status" value="1"/>
</dbReference>